<organism evidence="1 2">
    <name type="scientific">Bifidobacterium gallicum DSM 20093 = LMG 11596</name>
    <dbReference type="NCBI Taxonomy" id="561180"/>
    <lineage>
        <taxon>Bacteria</taxon>
        <taxon>Bacillati</taxon>
        <taxon>Actinomycetota</taxon>
        <taxon>Actinomycetes</taxon>
        <taxon>Bifidobacteriales</taxon>
        <taxon>Bifidobacteriaceae</taxon>
        <taxon>Bifidobacterium</taxon>
    </lineage>
</organism>
<evidence type="ECO:0000313" key="1">
    <source>
        <dbReference type="EMBL" id="EFA22925.1"/>
    </source>
</evidence>
<gene>
    <name evidence="1" type="ORF">BIFGAL_03967</name>
</gene>
<dbReference type="Gene3D" id="3.90.550.60">
    <property type="match status" value="1"/>
</dbReference>
<evidence type="ECO:0000313" key="2">
    <source>
        <dbReference type="Proteomes" id="UP000003656"/>
    </source>
</evidence>
<dbReference type="AlphaFoldDB" id="D1NVS4"/>
<dbReference type="STRING" id="561180.BIFGAL_03967"/>
<dbReference type="Proteomes" id="UP000003656">
    <property type="component" value="Unassembled WGS sequence"/>
</dbReference>
<dbReference type="EMBL" id="ABXB03000003">
    <property type="protein sequence ID" value="EFA22925.1"/>
    <property type="molecule type" value="Genomic_DNA"/>
</dbReference>
<accession>D1NVS4</accession>
<name>D1NVS4_9BIFI</name>
<sequence length="628" mass="72165">MRNQIMTSMKFANVLLETNPRSVSYPSLYVKANQPVTPAKEDGVWVLFDKGLYDFTTYFNSLSVMKLRQYTTATAFSLHLELRGAACTVRQTMGDTFAAHSIPVPGTEHAVKASQEWQTLDLPLQINDEMVIVGFEIATEGQVELRNSYYELELSDEPTDVELVLSTTTFKKESFIENNINLVRTHIVESNDDIAKHFHMYVMDNGRTLDVQTLSSERITVVPNDNVGGAGGFTRGMITAMEQKPKATHILLMDDDVAVSPESIKRTYNLLRILSPEHRSAMISGAMLNYEIGEDQWEDTGFMTKEGTFAPCKPGLRLTQFEDIVFNELFRVPSFMQDQRYAAWWYCCIPISVIEKNGLPLPFFVRCDDAEYGWRCNTEFITMNSLCVWHMSFHERYNAAVERYQTTRNTMIAQAVTGFAPDSDFMEELHRNIRLELKKFGYDNAELCLDAFEDFLKGPRFIARPGQAEESFMAANRHKEQLVGFQELQQQASQDPELAGFDLEQIDRQLIDGDKPRSIPQRLSDYVTDNGQRVIKTRGAGYAVIPLLGWVYPAGVIRGKNKLVVIDWYNRKGAIRTKDAARYAQIKQRYQRDLKYYKQNIDRLRAEYRAARPELTSVEYWKHYLKMD</sequence>
<dbReference type="InterPro" id="IPR029044">
    <property type="entry name" value="Nucleotide-diphossugar_trans"/>
</dbReference>
<proteinExistence type="predicted"/>
<evidence type="ECO:0008006" key="3">
    <source>
        <dbReference type="Google" id="ProtNLM"/>
    </source>
</evidence>
<protein>
    <recommendedName>
        <fullName evidence="3">Galactofuranosyltransferase</fullName>
    </recommendedName>
</protein>
<reference evidence="1 2" key="1">
    <citation type="submission" date="2009-11" db="EMBL/GenBank/DDBJ databases">
        <authorList>
            <person name="Weinstock G."/>
            <person name="Sodergren E."/>
            <person name="Clifton S."/>
            <person name="Fulton L."/>
            <person name="Fulton B."/>
            <person name="Courtney L."/>
            <person name="Fronick C."/>
            <person name="Harrison M."/>
            <person name="Strong C."/>
            <person name="Farmer C."/>
            <person name="Delahaunty K."/>
            <person name="Markovic C."/>
            <person name="Hall O."/>
            <person name="Minx P."/>
            <person name="Tomlinson C."/>
            <person name="Mitreva M."/>
            <person name="Nelson J."/>
            <person name="Hou S."/>
            <person name="Wollam A."/>
            <person name="Pepin K.H."/>
            <person name="Johnson M."/>
            <person name="Bhonagiri V."/>
            <person name="Nash W.E."/>
            <person name="Warren W."/>
            <person name="Chinwalla A."/>
            <person name="Mardis E.R."/>
            <person name="Wilson R.K."/>
        </authorList>
    </citation>
    <scope>NUCLEOTIDE SEQUENCE [LARGE SCALE GENOMIC DNA]</scope>
    <source>
        <strain evidence="1 2">DSM 20093</strain>
    </source>
</reference>
<dbReference type="SUPFAM" id="SSF53448">
    <property type="entry name" value="Nucleotide-diphospho-sugar transferases"/>
    <property type="match status" value="1"/>
</dbReference>
<dbReference type="eggNOG" id="COG1216">
    <property type="taxonomic scope" value="Bacteria"/>
</dbReference>
<comment type="caution">
    <text evidence="1">The sequence shown here is derived from an EMBL/GenBank/DDBJ whole genome shotgun (WGS) entry which is preliminary data.</text>
</comment>